<dbReference type="Proteomes" id="UP000007110">
    <property type="component" value="Unassembled WGS sequence"/>
</dbReference>
<evidence type="ECO:0000256" key="7">
    <source>
        <dbReference type="ARBA" id="ARBA00022801"/>
    </source>
</evidence>
<dbReference type="InterPro" id="IPR052469">
    <property type="entry name" value="MEIOB"/>
</dbReference>
<evidence type="ECO:0000256" key="4">
    <source>
        <dbReference type="ARBA" id="ARBA00022454"/>
    </source>
</evidence>
<proteinExistence type="inferred from homology"/>
<comment type="subcellular location">
    <subcellularLocation>
        <location evidence="2">Chromosome</location>
    </subcellularLocation>
    <subcellularLocation>
        <location evidence="3">Cytoplasm</location>
    </subcellularLocation>
    <subcellularLocation>
        <location evidence="1">Nucleus</location>
    </subcellularLocation>
</comment>
<name>A0A7M7HG65_STRPU</name>
<dbReference type="GO" id="GO:0008310">
    <property type="term" value="F:single-stranded DNA 3'-5' DNA exonuclease activity"/>
    <property type="evidence" value="ECO:0000318"/>
    <property type="project" value="GO_Central"/>
</dbReference>
<dbReference type="PANTHER" id="PTHR21166">
    <property type="entry name" value="CELL DIVISION CONTROL PROTEIN 24 OB DOMAIN-CONTAINING PROTEIN-RELATED"/>
    <property type="match status" value="1"/>
</dbReference>
<evidence type="ECO:0000256" key="8">
    <source>
        <dbReference type="ARBA" id="ARBA00022839"/>
    </source>
</evidence>
<evidence type="ECO:0000256" key="5">
    <source>
        <dbReference type="ARBA" id="ARBA00022490"/>
    </source>
</evidence>
<sequence length="511" mass="56492">MAWAGNIGAGGDFGSQNTWPDGTTITNHGTGSSKRASNQGYNTSSSTGGDGGRVNLKDLTAQASNVVIIGIVIAKQKPRQVQSKSNPGTDRSVFGFTLRDSPVDFINASCWGSSEHVLALSNKFRIGEIVEIKNPQVQTKSHSEIEERCRPWTPSAFQLNVSERYSTLNLYDGWHAEPFGTLQHMPIRESSDYYTLGDVLANGRNLHGEHINLLTLVKKVGTPKDIVTKGGRETKRCEVSFFDETCSSFSMVIWDEEVIDLVQQWQAKETVIFAVDVVAKYDDFRNTMVASVDSKSIFIINPDTREAHSLYKFGQSSTADEESAEETKDSIDLQSIHDVYMVDELKAKMCDKQSVMMQSDYGIVYAFLSAYDLDGPTSAVLSMRCTSCHKRVDKETGTCLNSNCSAAITDQSQAILNYDLRVNLSDLSGTINGVYVGGYVAEQIIGKSAEEFSKCSEDELTGMKWQHLLERCKVYFKIQERPGIINGSSSFLKILQCGRAEPDEVLKNIKV</sequence>
<feature type="region of interest" description="Disordered" evidence="16">
    <location>
        <begin position="1"/>
        <end position="53"/>
    </location>
</feature>
<dbReference type="InterPro" id="IPR012340">
    <property type="entry name" value="NA-bd_OB-fold"/>
</dbReference>
<evidence type="ECO:0000256" key="15">
    <source>
        <dbReference type="ARBA" id="ARBA00073037"/>
    </source>
</evidence>
<evidence type="ECO:0000256" key="9">
    <source>
        <dbReference type="ARBA" id="ARBA00023125"/>
    </source>
</evidence>
<evidence type="ECO:0000259" key="18">
    <source>
        <dbReference type="Pfam" id="PF24903"/>
    </source>
</evidence>
<keyword evidence="7" id="KW-0378">Hydrolase</keyword>
<dbReference type="FunFam" id="2.40.50.140:FF:000248">
    <property type="entry name" value="Meiosis specific with OB domains"/>
    <property type="match status" value="1"/>
</dbReference>
<dbReference type="Gene3D" id="2.40.50.140">
    <property type="entry name" value="Nucleic acid-binding proteins"/>
    <property type="match status" value="3"/>
</dbReference>
<dbReference type="RefSeq" id="XP_011673463.2">
    <property type="nucleotide sequence ID" value="XM_011675161.2"/>
</dbReference>
<dbReference type="OMA" id="IYLKFVV"/>
<reference evidence="20" key="1">
    <citation type="submission" date="2015-02" db="EMBL/GenBank/DDBJ databases">
        <title>Genome sequencing for Strongylocentrotus purpuratus.</title>
        <authorList>
            <person name="Murali S."/>
            <person name="Liu Y."/>
            <person name="Vee V."/>
            <person name="English A."/>
            <person name="Wang M."/>
            <person name="Skinner E."/>
            <person name="Han Y."/>
            <person name="Muzny D.M."/>
            <person name="Worley K.C."/>
            <person name="Gibbs R.A."/>
        </authorList>
    </citation>
    <scope>NUCLEOTIDE SEQUENCE</scope>
</reference>
<evidence type="ECO:0000256" key="6">
    <source>
        <dbReference type="ARBA" id="ARBA00022722"/>
    </source>
</evidence>
<evidence type="ECO:0000259" key="17">
    <source>
        <dbReference type="Pfam" id="PF16900"/>
    </source>
</evidence>
<dbReference type="FunFam" id="2.40.50.140:FF:000171">
    <property type="entry name" value="meiosis-specific with OB domain-containing protein isoform X1"/>
    <property type="match status" value="1"/>
</dbReference>
<comment type="similarity">
    <text evidence="12">Belongs to the MEIOB family.</text>
</comment>
<accession>A0A7M7HG65</accession>
<dbReference type="EnsemblMetazoa" id="XM_011675161">
    <property type="protein sequence ID" value="XP_011673463"/>
    <property type="gene ID" value="LOC100892008"/>
</dbReference>
<dbReference type="AlphaFoldDB" id="A0A7M7HG65"/>
<evidence type="ECO:0000256" key="3">
    <source>
        <dbReference type="ARBA" id="ARBA00004496"/>
    </source>
</evidence>
<evidence type="ECO:0000256" key="2">
    <source>
        <dbReference type="ARBA" id="ARBA00004286"/>
    </source>
</evidence>
<dbReference type="GeneID" id="100892008"/>
<evidence type="ECO:0000313" key="19">
    <source>
        <dbReference type="EnsemblMetazoa" id="XP_011673463"/>
    </source>
</evidence>
<dbReference type="Pfam" id="PF16900">
    <property type="entry name" value="REPA_OB_2"/>
    <property type="match status" value="1"/>
</dbReference>
<dbReference type="OrthoDB" id="9937820at2759"/>
<dbReference type="InterPro" id="IPR031657">
    <property type="entry name" value="REPA_OB_2"/>
</dbReference>
<keyword evidence="11" id="KW-0469">Meiosis</keyword>
<dbReference type="SUPFAM" id="SSF50249">
    <property type="entry name" value="Nucleic acid-binding proteins"/>
    <property type="match status" value="3"/>
</dbReference>
<evidence type="ECO:0000313" key="20">
    <source>
        <dbReference type="Proteomes" id="UP000007110"/>
    </source>
</evidence>
<evidence type="ECO:0000256" key="12">
    <source>
        <dbReference type="ARBA" id="ARBA00038329"/>
    </source>
</evidence>
<comment type="function">
    <text evidence="13">Single-stranded DNA-binding protein required for homologous recombination in meiosis I. Required for double strand breaks (DSBs) repair and crossover formation and promotion of faithful and complete synapsis. Not required for the initial loading of recombinases but required to maintain a proper number of RAD51 and DMC1 foci after the zygotene stage. May act by ensuring the stabilization of recombinases, which is required for successful homology search and meiotic recombination. Displays Single-stranded DNA 3'-5' exonuclease activity in vitro.</text>
</comment>
<dbReference type="GO" id="GO:0005694">
    <property type="term" value="C:chromosome"/>
    <property type="evidence" value="ECO:0007669"/>
    <property type="project" value="UniProtKB-SubCell"/>
</dbReference>
<dbReference type="GO" id="GO:0000712">
    <property type="term" value="P:resolution of meiotic recombination intermediates"/>
    <property type="evidence" value="ECO:0000318"/>
    <property type="project" value="GO_Central"/>
</dbReference>
<evidence type="ECO:0000256" key="10">
    <source>
        <dbReference type="ARBA" id="ARBA00023242"/>
    </source>
</evidence>
<dbReference type="GO" id="GO:0005737">
    <property type="term" value="C:cytoplasm"/>
    <property type="evidence" value="ECO:0007669"/>
    <property type="project" value="UniProtKB-SubCell"/>
</dbReference>
<evidence type="ECO:0000256" key="16">
    <source>
        <dbReference type="SAM" id="MobiDB-lite"/>
    </source>
</evidence>
<dbReference type="Pfam" id="PF24903">
    <property type="entry name" value="OB_MEIOB_N"/>
    <property type="match status" value="1"/>
</dbReference>
<keyword evidence="20" id="KW-1185">Reference proteome</keyword>
<feature type="compositionally biased region" description="Polar residues" evidence="16">
    <location>
        <begin position="14"/>
        <end position="47"/>
    </location>
</feature>
<dbReference type="PANTHER" id="PTHR21166:SF2">
    <property type="entry name" value="CELL DIVISION CONTROL PROTEIN 24 OB DOMAIN-CONTAINING PROTEIN-RELATED"/>
    <property type="match status" value="1"/>
</dbReference>
<evidence type="ECO:0000256" key="11">
    <source>
        <dbReference type="ARBA" id="ARBA00023254"/>
    </source>
</evidence>
<feature type="domain" description="Replication protein A OB" evidence="17">
    <location>
        <begin position="209"/>
        <end position="298"/>
    </location>
</feature>
<dbReference type="FunFam" id="2.40.50.140:FF:000239">
    <property type="entry name" value="Meiosis specific with OB domains"/>
    <property type="match status" value="1"/>
</dbReference>
<organism evidence="19 20">
    <name type="scientific">Strongylocentrotus purpuratus</name>
    <name type="common">Purple sea urchin</name>
    <dbReference type="NCBI Taxonomy" id="7668"/>
    <lineage>
        <taxon>Eukaryota</taxon>
        <taxon>Metazoa</taxon>
        <taxon>Echinodermata</taxon>
        <taxon>Eleutherozoa</taxon>
        <taxon>Echinozoa</taxon>
        <taxon>Echinoidea</taxon>
        <taxon>Euechinoidea</taxon>
        <taxon>Echinacea</taxon>
        <taxon>Camarodonta</taxon>
        <taxon>Echinidea</taxon>
        <taxon>Strongylocentrotidae</taxon>
        <taxon>Strongylocentrotus</taxon>
    </lineage>
</organism>
<keyword evidence="8" id="KW-0269">Exonuclease</keyword>
<dbReference type="KEGG" id="spu:100892008"/>
<protein>
    <recommendedName>
        <fullName evidence="15">Meiosis-specific with OB domain-containing protein</fullName>
    </recommendedName>
</protein>
<dbReference type="GO" id="GO:0003697">
    <property type="term" value="F:single-stranded DNA binding"/>
    <property type="evidence" value="ECO:0000318"/>
    <property type="project" value="GO_Central"/>
</dbReference>
<dbReference type="InParanoid" id="A0A7M7HG65"/>
<evidence type="ECO:0000256" key="1">
    <source>
        <dbReference type="ARBA" id="ARBA00004123"/>
    </source>
</evidence>
<dbReference type="FunCoup" id="A0A7M7HG65">
    <property type="interactions" value="1010"/>
</dbReference>
<reference evidence="19" key="2">
    <citation type="submission" date="2021-01" db="UniProtKB">
        <authorList>
            <consortium name="EnsemblMetazoa"/>
        </authorList>
    </citation>
    <scope>IDENTIFICATION</scope>
</reference>
<dbReference type="GO" id="GO:0005634">
    <property type="term" value="C:nucleus"/>
    <property type="evidence" value="ECO:0007669"/>
    <property type="project" value="UniProtKB-SubCell"/>
</dbReference>
<keyword evidence="4" id="KW-0158">Chromosome</keyword>
<keyword evidence="9" id="KW-0238">DNA-binding</keyword>
<evidence type="ECO:0000256" key="14">
    <source>
        <dbReference type="ARBA" id="ARBA00064840"/>
    </source>
</evidence>
<evidence type="ECO:0000256" key="13">
    <source>
        <dbReference type="ARBA" id="ARBA00055425"/>
    </source>
</evidence>
<feature type="domain" description="MEIOB-like N-terminal" evidence="18">
    <location>
        <begin position="53"/>
        <end position="187"/>
    </location>
</feature>
<keyword evidence="10" id="KW-0539">Nucleus</keyword>
<keyword evidence="5" id="KW-0963">Cytoplasm</keyword>
<keyword evidence="6" id="KW-0540">Nuclease</keyword>
<dbReference type="InterPro" id="IPR056880">
    <property type="entry name" value="OB_MEIOB_N"/>
</dbReference>
<comment type="subunit">
    <text evidence="14">Component of a multiprotein complex with RPA2 and SPATA22. Interacts with SPATA22. Interacts with the complex BRME1:HSF2BP:BRCA2.</text>
</comment>